<comment type="caution">
    <text evidence="1">The sequence shown here is derived from an EMBL/GenBank/DDBJ whole genome shotgun (WGS) entry which is preliminary data.</text>
</comment>
<proteinExistence type="predicted"/>
<evidence type="ECO:0000313" key="2">
    <source>
        <dbReference type="Proteomes" id="UP000031408"/>
    </source>
</evidence>
<protein>
    <recommendedName>
        <fullName evidence="3">DUF748 domain-containing protein</fullName>
    </recommendedName>
</protein>
<organism evidence="1 2">
    <name type="scientific">Flavihumibacter solisilvae</name>
    <dbReference type="NCBI Taxonomy" id="1349421"/>
    <lineage>
        <taxon>Bacteria</taxon>
        <taxon>Pseudomonadati</taxon>
        <taxon>Bacteroidota</taxon>
        <taxon>Chitinophagia</taxon>
        <taxon>Chitinophagales</taxon>
        <taxon>Chitinophagaceae</taxon>
        <taxon>Flavihumibacter</taxon>
    </lineage>
</organism>
<gene>
    <name evidence="1" type="ORF">OI18_17100</name>
</gene>
<dbReference type="RefSeq" id="WP_039141984.1">
    <property type="nucleotide sequence ID" value="NZ_JSVC01000019.1"/>
</dbReference>
<dbReference type="AlphaFoldDB" id="A0A0C1L0G2"/>
<dbReference type="OrthoDB" id="814802at2"/>
<evidence type="ECO:0000313" key="1">
    <source>
        <dbReference type="EMBL" id="KIC93477.1"/>
    </source>
</evidence>
<dbReference type="STRING" id="1349421.OI18_17100"/>
<name>A0A0C1L0G2_9BACT</name>
<dbReference type="EMBL" id="JSVC01000019">
    <property type="protein sequence ID" value="KIC93477.1"/>
    <property type="molecule type" value="Genomic_DNA"/>
</dbReference>
<reference evidence="1 2" key="1">
    <citation type="submission" date="2014-11" db="EMBL/GenBank/DDBJ databases">
        <title>Genome sequence of Flavihumibacter solisilvae 3-3.</title>
        <authorList>
            <person name="Zhou G."/>
            <person name="Li M."/>
            <person name="Wang G."/>
        </authorList>
    </citation>
    <scope>NUCLEOTIDE SEQUENCE [LARGE SCALE GENOMIC DNA]</scope>
    <source>
        <strain evidence="1 2">3-3</strain>
    </source>
</reference>
<sequence length="562" mass="63165">MKRLVIIILVLAAVGTAVYFVARKYVESPDLARQLKERLVQLVAEKSNGLYQLSIGEINIDADNTSAVLKDIRLQTDSVLLGQLIENRVSPAVVYDFSLDNLIIKNVDILSFLNENSARLKTITVSGGKLVIRRLGRGKDSVAVASEPRHEVLKSVRRSLREVRIDTVHINDIDFRYVNLKKQEQKLKKLHIDLYSIAIDSTALHDSTRIFFAKQIMVSMDSISLPVAKNMYRLSAEKLVLAAGEKRITTIHQLRFLPVSGKSLEALAAETGKQRDVFRLKVSDLTIHDFDYMALLEDSAIVAGSVILKKPVLQVFNDKSQQPPTESKVGKYPIQLLAKLPYGVRIPRVEIEQGSVTYQEKNEQGNDIGNISFDQVNGSVGPLRFSSAGTFAVKAEFRARFMSRSPMHVRFDFPVSRNGQFSVRARFDPFEVEQLNQAALPLGSMKLKEGKVTRLDFEIKGDNTSATGTTTMNYEGLKVEVMKSDDGEDYKKRGLLTLFANKFVLNKDNKPGDRHKDTYTASYKRVTTKSYFNLVWKTLFYGVKANTGVGLKGRDKERARIH</sequence>
<accession>A0A0C1L0G2</accession>
<evidence type="ECO:0008006" key="3">
    <source>
        <dbReference type="Google" id="ProtNLM"/>
    </source>
</evidence>
<dbReference type="Proteomes" id="UP000031408">
    <property type="component" value="Unassembled WGS sequence"/>
</dbReference>
<keyword evidence="2" id="KW-1185">Reference proteome</keyword>